<evidence type="ECO:0000256" key="3">
    <source>
        <dbReference type="ARBA" id="ARBA00022448"/>
    </source>
</evidence>
<dbReference type="AlphaFoldDB" id="A0A1R7QDU1"/>
<dbReference type="Gene3D" id="2.170.130.10">
    <property type="entry name" value="TonB-dependent receptor, plug domain"/>
    <property type="match status" value="1"/>
</dbReference>
<dbReference type="GO" id="GO:0009279">
    <property type="term" value="C:cell outer membrane"/>
    <property type="evidence" value="ECO:0007669"/>
    <property type="project" value="UniProtKB-SubCell"/>
</dbReference>
<feature type="domain" description="TonB-dependent receptor-like beta-barrel" evidence="13">
    <location>
        <begin position="232"/>
        <end position="666"/>
    </location>
</feature>
<dbReference type="RefSeq" id="WP_087012972.1">
    <property type="nucleotide sequence ID" value="NZ_FUUY01000006.1"/>
</dbReference>
<dbReference type="GO" id="GO:0015891">
    <property type="term" value="P:siderophore transport"/>
    <property type="evidence" value="ECO:0007669"/>
    <property type="project" value="InterPro"/>
</dbReference>
<dbReference type="Pfam" id="PF00593">
    <property type="entry name" value="TonB_dep_Rec_b-barrel"/>
    <property type="match status" value="1"/>
</dbReference>
<feature type="domain" description="TonB-dependent receptor plug" evidence="14">
    <location>
        <begin position="57"/>
        <end position="160"/>
    </location>
</feature>
<evidence type="ECO:0000313" key="15">
    <source>
        <dbReference type="EMBL" id="SJX22440.1"/>
    </source>
</evidence>
<feature type="chain" id="PRO_5012932882" evidence="12">
    <location>
        <begin position="24"/>
        <end position="697"/>
    </location>
</feature>
<evidence type="ECO:0000256" key="9">
    <source>
        <dbReference type="ARBA" id="ARBA00023237"/>
    </source>
</evidence>
<feature type="signal peptide" evidence="12">
    <location>
        <begin position="1"/>
        <end position="23"/>
    </location>
</feature>
<dbReference type="InterPro" id="IPR012910">
    <property type="entry name" value="Plug_dom"/>
</dbReference>
<comment type="subcellular location">
    <subcellularLocation>
        <location evidence="1 10">Cell outer membrane</location>
        <topology evidence="1 10">Multi-pass membrane protein</topology>
    </subcellularLocation>
</comment>
<sequence length="697" mass="79692" precursor="true">MMNKFSLFSSSIYLSLLSSFTWAETSTEVLQTIQLQAETEGENLQQSTAMTKFSHDILDVPFSRSVLSKALIQQQDVQRIDDALTQVSGVYSQTNYGGGFWDNFSFRGFSTDPNIGAQIIRNGLSVNRGLSAPRDMVNIESLDFLKGPMAALYGRGEAGGLLNINTKKPEWESSSEVNLRANSLEKYRASFEHTAPISDAVAYRIAVAHEDNQSFRDHVQSERWFFSPQLTWKISDSTQLDFDSEFTRQDGTFDRGISSYQKQFVMDPKTFTGEPDDGDHIQKDHFYQLRLAHQFNDDWKMNNALSVKDTQLKGFSSEPRRIQSDERTLERQRRYRDNKSDDILFQTEVLGTIQQDWARHEVLLSTELGQMKYRQLQLRRNHSSSVPNSIDIYTPIYGQYLPELPLFINTEEQQRYFALNLQDQIFLNDQWSVLFGARFDHVTQDFQNKLAGTSNKKDLQQTSPRLGLNYRLNDRWSWYANYGESFALNSGMDRNGDVFNPEKGKSYEIGGKYRINPQSLLSLALFKMDKENVLTTDPADSNYQITAGEVSSKGLEFDLETQLNDQFSIRANYSYTDAQVEKDQSLAKGSRLSNVPKHSGSVSSNYEWTLANADKFGLGATAIYVGKRSGHSTDNGFNLPEYTLLNLNAYYAPTDQLRYQFNVHNLLDETYYVASYSDMWIQPGDPLNASISVQWKF</sequence>
<evidence type="ECO:0000256" key="8">
    <source>
        <dbReference type="ARBA" id="ARBA00023170"/>
    </source>
</evidence>
<keyword evidence="4 10" id="KW-1134">Transmembrane beta strand</keyword>
<dbReference type="PANTHER" id="PTHR32552">
    <property type="entry name" value="FERRICHROME IRON RECEPTOR-RELATED"/>
    <property type="match status" value="1"/>
</dbReference>
<dbReference type="InterPro" id="IPR036942">
    <property type="entry name" value="Beta-barrel_TonB_sf"/>
</dbReference>
<reference evidence="15 16" key="1">
    <citation type="submission" date="2017-02" db="EMBL/GenBank/DDBJ databases">
        <authorList>
            <person name="Peterson S.W."/>
        </authorList>
    </citation>
    <scope>NUCLEOTIDE SEQUENCE [LARGE SCALE GENOMIC DNA]</scope>
    <source>
        <strain evidence="15">C6</strain>
    </source>
</reference>
<dbReference type="EMBL" id="FUUY01000006">
    <property type="protein sequence ID" value="SJX22440.1"/>
    <property type="molecule type" value="Genomic_DNA"/>
</dbReference>
<evidence type="ECO:0000259" key="13">
    <source>
        <dbReference type="Pfam" id="PF00593"/>
    </source>
</evidence>
<dbReference type="InterPro" id="IPR000531">
    <property type="entry name" value="Beta-barrel_TonB"/>
</dbReference>
<keyword evidence="8 15" id="KW-0675">Receptor</keyword>
<dbReference type="PROSITE" id="PS52016">
    <property type="entry name" value="TONB_DEPENDENT_REC_3"/>
    <property type="match status" value="1"/>
</dbReference>
<keyword evidence="6 11" id="KW-0798">TonB box</keyword>
<keyword evidence="7 10" id="KW-0472">Membrane</keyword>
<evidence type="ECO:0000256" key="1">
    <source>
        <dbReference type="ARBA" id="ARBA00004571"/>
    </source>
</evidence>
<evidence type="ECO:0000313" key="16">
    <source>
        <dbReference type="Proteomes" id="UP000196240"/>
    </source>
</evidence>
<evidence type="ECO:0000256" key="5">
    <source>
        <dbReference type="ARBA" id="ARBA00022692"/>
    </source>
</evidence>
<evidence type="ECO:0000256" key="10">
    <source>
        <dbReference type="PROSITE-ProRule" id="PRU01360"/>
    </source>
</evidence>
<organism evidence="15 16">
    <name type="scientific">Acinetobacter johnsonii</name>
    <dbReference type="NCBI Taxonomy" id="40214"/>
    <lineage>
        <taxon>Bacteria</taxon>
        <taxon>Pseudomonadati</taxon>
        <taxon>Pseudomonadota</taxon>
        <taxon>Gammaproteobacteria</taxon>
        <taxon>Moraxellales</taxon>
        <taxon>Moraxellaceae</taxon>
        <taxon>Acinetobacter</taxon>
    </lineage>
</organism>
<dbReference type="Gene3D" id="2.40.170.20">
    <property type="entry name" value="TonB-dependent receptor, beta-barrel domain"/>
    <property type="match status" value="1"/>
</dbReference>
<evidence type="ECO:0000256" key="12">
    <source>
        <dbReference type="SAM" id="SignalP"/>
    </source>
</evidence>
<dbReference type="FunFam" id="2.40.170.20:FF:000005">
    <property type="entry name" value="TonB-dependent siderophore receptor"/>
    <property type="match status" value="1"/>
</dbReference>
<name>A0A1R7QDU1_ACIJO</name>
<keyword evidence="9 10" id="KW-0998">Cell outer membrane</keyword>
<dbReference type="GO" id="GO:0015344">
    <property type="term" value="F:siderophore uptake transmembrane transporter activity"/>
    <property type="evidence" value="ECO:0007669"/>
    <property type="project" value="TreeGrafter"/>
</dbReference>
<dbReference type="InterPro" id="IPR039426">
    <property type="entry name" value="TonB-dep_rcpt-like"/>
</dbReference>
<dbReference type="Proteomes" id="UP000196240">
    <property type="component" value="Unassembled WGS sequence"/>
</dbReference>
<dbReference type="SUPFAM" id="SSF56935">
    <property type="entry name" value="Porins"/>
    <property type="match status" value="1"/>
</dbReference>
<keyword evidence="12" id="KW-0732">Signal</keyword>
<dbReference type="NCBIfam" id="TIGR01783">
    <property type="entry name" value="TonB-siderophor"/>
    <property type="match status" value="1"/>
</dbReference>
<evidence type="ECO:0000256" key="4">
    <source>
        <dbReference type="ARBA" id="ARBA00022452"/>
    </source>
</evidence>
<proteinExistence type="inferred from homology"/>
<evidence type="ECO:0000256" key="6">
    <source>
        <dbReference type="ARBA" id="ARBA00023077"/>
    </source>
</evidence>
<evidence type="ECO:0000259" key="14">
    <source>
        <dbReference type="Pfam" id="PF07715"/>
    </source>
</evidence>
<accession>A0A1R7QDU1</accession>
<dbReference type="InterPro" id="IPR037066">
    <property type="entry name" value="Plug_dom_sf"/>
</dbReference>
<keyword evidence="5 10" id="KW-0812">Transmembrane</keyword>
<dbReference type="GO" id="GO:0038023">
    <property type="term" value="F:signaling receptor activity"/>
    <property type="evidence" value="ECO:0007669"/>
    <property type="project" value="InterPro"/>
</dbReference>
<dbReference type="CDD" id="cd01347">
    <property type="entry name" value="ligand_gated_channel"/>
    <property type="match status" value="1"/>
</dbReference>
<protein>
    <submittedName>
        <fullName evidence="15">Ferrichrome-iron receptor</fullName>
    </submittedName>
</protein>
<keyword evidence="3 10" id="KW-0813">Transport</keyword>
<evidence type="ECO:0000256" key="2">
    <source>
        <dbReference type="ARBA" id="ARBA00009810"/>
    </source>
</evidence>
<evidence type="ECO:0000256" key="11">
    <source>
        <dbReference type="RuleBase" id="RU003357"/>
    </source>
</evidence>
<evidence type="ECO:0000256" key="7">
    <source>
        <dbReference type="ARBA" id="ARBA00023136"/>
    </source>
</evidence>
<dbReference type="Pfam" id="PF07715">
    <property type="entry name" value="Plug"/>
    <property type="match status" value="1"/>
</dbReference>
<gene>
    <name evidence="15" type="primary">fhuA_2</name>
    <name evidence="15" type="ORF">ACNJC6_02082</name>
</gene>
<comment type="similarity">
    <text evidence="2 10 11">Belongs to the TonB-dependent receptor family.</text>
</comment>
<dbReference type="PANTHER" id="PTHR32552:SF90">
    <property type="entry name" value="METAL-PSEUDOPALINE RECEPTOR CNTO"/>
    <property type="match status" value="1"/>
</dbReference>
<dbReference type="InterPro" id="IPR010105">
    <property type="entry name" value="TonB_sidphr_rcpt"/>
</dbReference>